<keyword evidence="10 16" id="KW-0560">Oxidoreductase</keyword>
<dbReference type="InterPro" id="IPR017938">
    <property type="entry name" value="Riboflavin_synthase-like_b-brl"/>
</dbReference>
<dbReference type="CDD" id="cd11068">
    <property type="entry name" value="CYP120A1"/>
    <property type="match status" value="1"/>
</dbReference>
<dbReference type="PIRSF" id="PIRSF000209">
    <property type="entry name" value="Bifunctional_P450_P450R"/>
    <property type="match status" value="1"/>
</dbReference>
<keyword evidence="5 16" id="KW-0288">FMN</keyword>
<evidence type="ECO:0000256" key="2">
    <source>
        <dbReference type="ARBA" id="ARBA00022448"/>
    </source>
</evidence>
<dbReference type="InterPro" id="IPR001433">
    <property type="entry name" value="OxRdtase_FAD/NAD-bd"/>
</dbReference>
<dbReference type="FunFam" id="1.10.630.10:FF:000040">
    <property type="entry name" value="Bifunctional cytochrome P450/NADPH--P450 reductase"/>
    <property type="match status" value="1"/>
</dbReference>
<dbReference type="PANTHER" id="PTHR19384:SF17">
    <property type="entry name" value="NADPH--CYTOCHROME P450 REDUCTASE"/>
    <property type="match status" value="1"/>
</dbReference>
<keyword evidence="9 16" id="KW-0249">Electron transport</keyword>
<dbReference type="Pfam" id="PF00067">
    <property type="entry name" value="p450"/>
    <property type="match status" value="1"/>
</dbReference>
<dbReference type="Pfam" id="PF00258">
    <property type="entry name" value="Flavodoxin_1"/>
    <property type="match status" value="1"/>
</dbReference>
<name>A0AAE3NCK8_9BURK</name>
<dbReference type="InterPro" id="IPR001094">
    <property type="entry name" value="Flavdoxin-like"/>
</dbReference>
<evidence type="ECO:0000256" key="1">
    <source>
        <dbReference type="ARBA" id="ARBA00010018"/>
    </source>
</evidence>
<dbReference type="GO" id="GO:0070330">
    <property type="term" value="F:aromatase activity"/>
    <property type="evidence" value="ECO:0007669"/>
    <property type="project" value="UniProtKB-UniRule"/>
</dbReference>
<dbReference type="InterPro" id="IPR036396">
    <property type="entry name" value="Cyt_P450_sf"/>
</dbReference>
<evidence type="ECO:0000259" key="19">
    <source>
        <dbReference type="PROSITE" id="PS51384"/>
    </source>
</evidence>
<keyword evidence="8 16" id="KW-0521">NADP</keyword>
<evidence type="ECO:0000256" key="12">
    <source>
        <dbReference type="ARBA" id="ARBA00023033"/>
    </source>
</evidence>
<keyword evidence="11 16" id="KW-0408">Iron</keyword>
<keyword evidence="12 16" id="KW-0503">Monooxygenase</keyword>
<evidence type="ECO:0000256" key="13">
    <source>
        <dbReference type="ARBA" id="ARBA00023192"/>
    </source>
</evidence>
<dbReference type="SUPFAM" id="SSF63380">
    <property type="entry name" value="Riboflavin synthase domain-like"/>
    <property type="match status" value="1"/>
</dbReference>
<dbReference type="GO" id="GO:0004783">
    <property type="term" value="F:sulfite reductase (NADPH) activity"/>
    <property type="evidence" value="ECO:0007669"/>
    <property type="project" value="UniProtKB-EC"/>
</dbReference>
<feature type="domain" description="FAD-binding FR-type" evidence="19">
    <location>
        <begin position="685"/>
        <end position="929"/>
    </location>
</feature>
<dbReference type="CDD" id="cd06206">
    <property type="entry name" value="bifunctional_CYPOR"/>
    <property type="match status" value="1"/>
</dbReference>
<comment type="cofactor">
    <cofactor evidence="16 17">
        <name>heme</name>
        <dbReference type="ChEBI" id="CHEBI:30413"/>
    </cofactor>
</comment>
<dbReference type="InterPro" id="IPR023206">
    <property type="entry name" value="Bifunctional_P450_P450_red"/>
</dbReference>
<dbReference type="GO" id="GO:0010181">
    <property type="term" value="F:FMN binding"/>
    <property type="evidence" value="ECO:0007669"/>
    <property type="project" value="UniProtKB-UniRule"/>
</dbReference>
<evidence type="ECO:0000256" key="4">
    <source>
        <dbReference type="ARBA" id="ARBA00022630"/>
    </source>
</evidence>
<evidence type="ECO:0000256" key="5">
    <source>
        <dbReference type="ARBA" id="ARBA00022643"/>
    </source>
</evidence>
<dbReference type="FunFam" id="3.40.50.80:FF:000001">
    <property type="entry name" value="NADPH--cytochrome P450 reductase 1"/>
    <property type="match status" value="1"/>
</dbReference>
<dbReference type="GO" id="GO:0050660">
    <property type="term" value="F:flavin adenine dinucleotide binding"/>
    <property type="evidence" value="ECO:0007669"/>
    <property type="project" value="TreeGrafter"/>
</dbReference>
<dbReference type="InterPro" id="IPR039261">
    <property type="entry name" value="FNR_nucleotide-bd"/>
</dbReference>
<dbReference type="EMBL" id="JAQIPB010000012">
    <property type="protein sequence ID" value="MDA7418928.1"/>
    <property type="molecule type" value="Genomic_DNA"/>
</dbReference>
<dbReference type="GO" id="GO:0005506">
    <property type="term" value="F:iron ion binding"/>
    <property type="evidence" value="ECO:0007669"/>
    <property type="project" value="UniProtKB-UniRule"/>
</dbReference>
<dbReference type="PROSITE" id="PS00086">
    <property type="entry name" value="CYTOCHROME_P450"/>
    <property type="match status" value="1"/>
</dbReference>
<dbReference type="GO" id="GO:0003958">
    <property type="term" value="F:NADPH-hemoprotein reductase activity"/>
    <property type="evidence" value="ECO:0007669"/>
    <property type="project" value="UniProtKB-UniRule"/>
</dbReference>
<dbReference type="PROSITE" id="PS50902">
    <property type="entry name" value="FLAVODOXIN_LIKE"/>
    <property type="match status" value="1"/>
</dbReference>
<dbReference type="PRINTS" id="PR00371">
    <property type="entry name" value="FPNCR"/>
</dbReference>
<keyword evidence="21" id="KW-1185">Reference proteome</keyword>
<evidence type="ECO:0000256" key="7">
    <source>
        <dbReference type="ARBA" id="ARBA00022827"/>
    </source>
</evidence>
<feature type="domain" description="Flavodoxin-like" evidence="18">
    <location>
        <begin position="507"/>
        <end position="645"/>
    </location>
</feature>
<dbReference type="SUPFAM" id="SSF52218">
    <property type="entry name" value="Flavoproteins"/>
    <property type="match status" value="1"/>
</dbReference>
<evidence type="ECO:0000256" key="8">
    <source>
        <dbReference type="ARBA" id="ARBA00022857"/>
    </source>
</evidence>
<dbReference type="Gene3D" id="1.20.990.10">
    <property type="entry name" value="NADPH-cytochrome p450 Reductase, Chain A, domain 3"/>
    <property type="match status" value="1"/>
</dbReference>
<dbReference type="InterPro" id="IPR003097">
    <property type="entry name" value="CysJ-like_FAD-binding"/>
</dbReference>
<feature type="binding site" description="axial binding residue" evidence="17">
    <location>
        <position position="413"/>
    </location>
    <ligand>
        <name>heme</name>
        <dbReference type="ChEBI" id="CHEBI:30413"/>
    </ligand>
    <ligandPart>
        <name>Fe</name>
        <dbReference type="ChEBI" id="CHEBI:18248"/>
    </ligandPart>
</feature>
<evidence type="ECO:0000256" key="3">
    <source>
        <dbReference type="ARBA" id="ARBA00022617"/>
    </source>
</evidence>
<keyword evidence="4 16" id="KW-0285">Flavoprotein</keyword>
<dbReference type="PROSITE" id="PS51384">
    <property type="entry name" value="FAD_FR"/>
    <property type="match status" value="1"/>
</dbReference>
<dbReference type="GO" id="GO:0019344">
    <property type="term" value="P:cysteine biosynthetic process"/>
    <property type="evidence" value="ECO:0007669"/>
    <property type="project" value="UniProtKB-KW"/>
</dbReference>
<accession>A0AAE3NCK8</accession>
<keyword evidence="2 16" id="KW-0813">Transport</keyword>
<dbReference type="Pfam" id="PF00175">
    <property type="entry name" value="NAD_binding_1"/>
    <property type="match status" value="1"/>
</dbReference>
<dbReference type="InterPro" id="IPR023173">
    <property type="entry name" value="NADPH_Cyt_P450_Rdtase_alpha"/>
</dbReference>
<evidence type="ECO:0000256" key="9">
    <source>
        <dbReference type="ARBA" id="ARBA00022982"/>
    </source>
</evidence>
<evidence type="ECO:0000256" key="6">
    <source>
        <dbReference type="ARBA" id="ARBA00022723"/>
    </source>
</evidence>
<evidence type="ECO:0000313" key="21">
    <source>
        <dbReference type="Proteomes" id="UP001212602"/>
    </source>
</evidence>
<comment type="caution">
    <text evidence="20">The sequence shown here is derived from an EMBL/GenBank/DDBJ whole genome shotgun (WGS) entry which is preliminary data.</text>
</comment>
<dbReference type="InterPro" id="IPR008254">
    <property type="entry name" value="Flavodoxin/NO_synth"/>
</dbReference>
<keyword evidence="13" id="KW-0198">Cysteine biosynthesis</keyword>
<keyword evidence="3 16" id="KW-0349">Heme</keyword>
<dbReference type="Proteomes" id="UP001212602">
    <property type="component" value="Unassembled WGS sequence"/>
</dbReference>
<protein>
    <recommendedName>
        <fullName evidence="16">Bifunctional cytochrome P450/NADPH--P450 reductase</fullName>
    </recommendedName>
    <domain>
        <recommendedName>
            <fullName evidence="16">Cytochrome P450</fullName>
            <ecNumber evidence="16">1.14.14.1</ecNumber>
        </recommendedName>
    </domain>
    <domain>
        <recommendedName>
            <fullName evidence="16">NADPH--cytochrome P450 reductase</fullName>
            <ecNumber evidence="16">1.6.2.4</ecNumber>
        </recommendedName>
    </domain>
</protein>
<evidence type="ECO:0000256" key="15">
    <source>
        <dbReference type="ARBA" id="ARBA00052219"/>
    </source>
</evidence>
<comment type="similarity">
    <text evidence="1 16">In the N-terminal section; belongs to the cytochrome P450 family.</text>
</comment>
<organism evidence="20 21">
    <name type="scientific">Xenophilus arseniciresistens</name>
    <dbReference type="NCBI Taxonomy" id="1283306"/>
    <lineage>
        <taxon>Bacteria</taxon>
        <taxon>Pseudomonadati</taxon>
        <taxon>Pseudomonadota</taxon>
        <taxon>Betaproteobacteria</taxon>
        <taxon>Burkholderiales</taxon>
        <taxon>Comamonadaceae</taxon>
        <taxon>Xenophilus</taxon>
    </lineage>
</organism>
<dbReference type="Gene3D" id="3.40.50.80">
    <property type="entry name" value="Nucleotide-binding domain of ferredoxin-NADP reductase (FNR) module"/>
    <property type="match status" value="1"/>
</dbReference>
<comment type="catalytic activity">
    <reaction evidence="14 16">
        <text>2 oxidized [cytochrome P450] + NADPH = 2 reduced [cytochrome P450] + NADP(+) + H(+)</text>
        <dbReference type="Rhea" id="RHEA:24040"/>
        <dbReference type="Rhea" id="RHEA-COMP:14627"/>
        <dbReference type="Rhea" id="RHEA-COMP:14628"/>
        <dbReference type="ChEBI" id="CHEBI:15378"/>
        <dbReference type="ChEBI" id="CHEBI:55376"/>
        <dbReference type="ChEBI" id="CHEBI:57783"/>
        <dbReference type="ChEBI" id="CHEBI:58349"/>
        <dbReference type="ChEBI" id="CHEBI:60344"/>
        <dbReference type="EC" id="1.6.2.4"/>
    </reaction>
</comment>
<reference evidence="20" key="1">
    <citation type="submission" date="2023-01" db="EMBL/GenBank/DDBJ databases">
        <title>Xenophilus mangrovi sp. nov., isolated from soil of Mangrove nature reserve.</title>
        <authorList>
            <person name="Xu S."/>
            <person name="Liu Z."/>
            <person name="Xu Y."/>
        </authorList>
    </citation>
    <scope>NUCLEOTIDE SEQUENCE</scope>
    <source>
        <strain evidence="20">YW8</strain>
    </source>
</reference>
<comment type="catalytic activity">
    <reaction evidence="16">
        <text>an organic molecule + reduced [NADPH--hemoprotein reductase] + O2 = an alcohol + oxidized [NADPH--hemoprotein reductase] + H2O + H(+)</text>
        <dbReference type="Rhea" id="RHEA:17149"/>
        <dbReference type="Rhea" id="RHEA-COMP:11964"/>
        <dbReference type="Rhea" id="RHEA-COMP:11965"/>
        <dbReference type="ChEBI" id="CHEBI:15377"/>
        <dbReference type="ChEBI" id="CHEBI:15378"/>
        <dbReference type="ChEBI" id="CHEBI:15379"/>
        <dbReference type="ChEBI" id="CHEBI:30879"/>
        <dbReference type="ChEBI" id="CHEBI:57618"/>
        <dbReference type="ChEBI" id="CHEBI:58210"/>
        <dbReference type="ChEBI" id="CHEBI:142491"/>
        <dbReference type="EC" id="1.14.14.1"/>
    </reaction>
</comment>
<evidence type="ECO:0000256" key="14">
    <source>
        <dbReference type="ARBA" id="ARBA00049342"/>
    </source>
</evidence>
<comment type="catalytic activity">
    <reaction evidence="15">
        <text>hydrogen sulfide + 3 NADP(+) + 3 H2O = sulfite + 3 NADPH + 4 H(+)</text>
        <dbReference type="Rhea" id="RHEA:13801"/>
        <dbReference type="ChEBI" id="CHEBI:15377"/>
        <dbReference type="ChEBI" id="CHEBI:15378"/>
        <dbReference type="ChEBI" id="CHEBI:17359"/>
        <dbReference type="ChEBI" id="CHEBI:29919"/>
        <dbReference type="ChEBI" id="CHEBI:57783"/>
        <dbReference type="ChEBI" id="CHEBI:58349"/>
        <dbReference type="EC" id="1.8.1.2"/>
    </reaction>
</comment>
<dbReference type="EC" id="1.14.14.1" evidence="16"/>
<keyword evidence="6 16" id="KW-0479">Metal-binding</keyword>
<evidence type="ECO:0000256" key="16">
    <source>
        <dbReference type="PIRNR" id="PIRNR000209"/>
    </source>
</evidence>
<evidence type="ECO:0000256" key="17">
    <source>
        <dbReference type="PIRSR" id="PIRSR000209-1"/>
    </source>
</evidence>
<dbReference type="InterPro" id="IPR001128">
    <property type="entry name" value="Cyt_P450"/>
</dbReference>
<dbReference type="PANTHER" id="PTHR19384">
    <property type="entry name" value="NITRIC OXIDE SYNTHASE-RELATED"/>
    <property type="match status" value="1"/>
</dbReference>
<dbReference type="SUPFAM" id="SSF48264">
    <property type="entry name" value="Cytochrome P450"/>
    <property type="match status" value="1"/>
</dbReference>
<gene>
    <name evidence="20" type="ORF">PGB34_21370</name>
</gene>
<dbReference type="Gene3D" id="1.10.630.10">
    <property type="entry name" value="Cytochrome P450"/>
    <property type="match status" value="1"/>
</dbReference>
<proteinExistence type="inferred from homology"/>
<dbReference type="EC" id="1.6.2.4" evidence="16"/>
<dbReference type="InterPro" id="IPR017927">
    <property type="entry name" value="FAD-bd_FR_type"/>
</dbReference>
<dbReference type="GO" id="GO:0005829">
    <property type="term" value="C:cytosol"/>
    <property type="evidence" value="ECO:0007669"/>
    <property type="project" value="TreeGrafter"/>
</dbReference>
<dbReference type="AlphaFoldDB" id="A0AAE3NCK8"/>
<dbReference type="Gene3D" id="2.40.30.10">
    <property type="entry name" value="Translation factors"/>
    <property type="match status" value="1"/>
</dbReference>
<evidence type="ECO:0000259" key="18">
    <source>
        <dbReference type="PROSITE" id="PS50902"/>
    </source>
</evidence>
<dbReference type="GO" id="GO:0020037">
    <property type="term" value="F:heme binding"/>
    <property type="evidence" value="ECO:0007669"/>
    <property type="project" value="UniProtKB-UniRule"/>
</dbReference>
<evidence type="ECO:0000256" key="11">
    <source>
        <dbReference type="ARBA" id="ARBA00023004"/>
    </source>
</evidence>
<dbReference type="InterPro" id="IPR017972">
    <property type="entry name" value="Cyt_P450_CS"/>
</dbReference>
<sequence>MAGKNPLHPIPHPARKPIVGNLLSIGSDSPVLDMWKIAQDLGGIYWLDMPGMPVVVISDHELVNELVDEKRFDKSTNGALRRLRAASHGLFTSDTHEPTWSKPHNILLANFSQRAMQAYHPMMLDIAEQLVTKWERLNFDDEVDVTRDMTALTLDTIGLCGFGYRFNSFYRENFHPFVDAMVRTLETVQDRRGLPLEELMMKKQLAQQRKDIRFMHTMVEDIIRERRASGADIATKPDLLSYMIAGVDKKSGEKLDDRMIRDECIEFLIAGHETTSGLLSFAIYYLLKNPAILAKAQAEVDSVFGTDLSQRPTYAQVNRLQYILQILKEALRMYPTAPAVAKRALANTQIGENGKYTLHKRNMIILHALAMHRDKRVWGEDADEFNPEHFSREAERALPPNAYKPFGTGQRACIGRQFALQEAMLTLAMVVQRFRLIDHANYQLKVKEALTIKPEGFRIKVAPRDPAAMRAAQPVTARAAGPGAAQAEGAAGAAPAAPSAARHGTSLLVLHGSNLGSAEDLARQLAEAGQLRGYSVQMASLDDYAQRLPAAGAVAIVSASYNGAPPDNAVEFWRWLEDANDALNGVNYSVFGCGNTDWASTYQAVPRHIDERLSDLGAARVHPRGEGDAREDMDGAFQAWAEGLWPALAQHFQLKLEASQPEAAVPLYTVEEVPPPQAGGPVDALGAVPLRVAVNRELQRGEGDAAPERSTRHIELLLPEGVHYRAGDHLSIVPRNSAAVVARAMQRFGLARDAHVRLAAAPGRKALLPVGEAQSVERLLSDYVELQDVATRRQIGVLAAHTRCPFTQKSLGAWLGTDEDAAARYKTEVLAKRQSVLDLLEAFPAVELPFALYLEMLSPLSPRYYSISSSPAVEAGRASVTVGVVKGPARSGRGGEFEGVCSNFLARAQAGDTVHGFVRATTAEGFGLPEDPATPLIMIGPGTGLAPFRGFLQERAARQAQGLAQGKALLFFGCRHPAQDFLYEDELKAWAQAGLVTLHTAFSRPGGGSGPQKTYVQDRLREQADAVWQLLQQGAHIYVCGDGSRMEPDVRRTLADIARTHGEDAQAWMAKMIDDQRYVLDVWAGN</sequence>
<keyword evidence="13" id="KW-0028">Amino-acid biosynthesis</keyword>
<dbReference type="SUPFAM" id="SSF52343">
    <property type="entry name" value="Ferredoxin reductase-like, C-terminal NADP-linked domain"/>
    <property type="match status" value="1"/>
</dbReference>
<dbReference type="InterPro" id="IPR001709">
    <property type="entry name" value="Flavoprot_Pyr_Nucl_cyt_Rdtase"/>
</dbReference>
<dbReference type="Gene3D" id="3.40.50.360">
    <property type="match status" value="1"/>
</dbReference>
<dbReference type="RefSeq" id="WP_271430128.1">
    <property type="nucleotide sequence ID" value="NZ_JAQIPB010000012.1"/>
</dbReference>
<dbReference type="Pfam" id="PF00667">
    <property type="entry name" value="FAD_binding_1"/>
    <property type="match status" value="1"/>
</dbReference>
<evidence type="ECO:0000313" key="20">
    <source>
        <dbReference type="EMBL" id="MDA7418928.1"/>
    </source>
</evidence>
<keyword evidence="7 16" id="KW-0274">FAD</keyword>
<dbReference type="InterPro" id="IPR029039">
    <property type="entry name" value="Flavoprotein-like_sf"/>
</dbReference>
<evidence type="ECO:0000256" key="10">
    <source>
        <dbReference type="ARBA" id="ARBA00023002"/>
    </source>
</evidence>
<comment type="cofactor">
    <cofactor evidence="16">
        <name>FAD</name>
        <dbReference type="ChEBI" id="CHEBI:57692"/>
    </cofactor>
    <cofactor evidence="16">
        <name>FMN</name>
        <dbReference type="ChEBI" id="CHEBI:58210"/>
    </cofactor>
</comment>
<dbReference type="PRINTS" id="PR00369">
    <property type="entry name" value="FLAVODOXIN"/>
</dbReference>